<feature type="non-terminal residue" evidence="3">
    <location>
        <position position="75"/>
    </location>
</feature>
<sequence>MSTSAPVSVAVEARAASKIFSRGKPNQVVALESINLSVRQGGFVALIGPSGCGKSTLLRLMAGLVPATEGEIFVN</sequence>
<accession>A0A3B0T377</accession>
<dbReference type="PANTHER" id="PTHR42788:SF13">
    <property type="entry name" value="ALIPHATIC SULFONATES IMPORT ATP-BINDING PROTEIN SSUB"/>
    <property type="match status" value="1"/>
</dbReference>
<evidence type="ECO:0000256" key="1">
    <source>
        <dbReference type="ARBA" id="ARBA00022448"/>
    </source>
</evidence>
<proteinExistence type="predicted"/>
<dbReference type="EMBL" id="UOEK01000255">
    <property type="protein sequence ID" value="VAW03274.1"/>
    <property type="molecule type" value="Genomic_DNA"/>
</dbReference>
<dbReference type="SUPFAM" id="SSF52540">
    <property type="entry name" value="P-loop containing nucleoside triphosphate hydrolases"/>
    <property type="match status" value="1"/>
</dbReference>
<reference evidence="3" key="1">
    <citation type="submission" date="2018-06" db="EMBL/GenBank/DDBJ databases">
        <authorList>
            <person name="Zhirakovskaya E."/>
        </authorList>
    </citation>
    <scope>NUCLEOTIDE SEQUENCE</scope>
</reference>
<protein>
    <recommendedName>
        <fullName evidence="2">ABC transporter domain-containing protein</fullName>
    </recommendedName>
</protein>
<dbReference type="GO" id="GO:0016887">
    <property type="term" value="F:ATP hydrolysis activity"/>
    <property type="evidence" value="ECO:0007669"/>
    <property type="project" value="InterPro"/>
</dbReference>
<dbReference type="InterPro" id="IPR050166">
    <property type="entry name" value="ABC_transporter_ATP-bind"/>
</dbReference>
<name>A0A3B0T377_9ZZZZ</name>
<evidence type="ECO:0000313" key="3">
    <source>
        <dbReference type="EMBL" id="VAW03274.1"/>
    </source>
</evidence>
<evidence type="ECO:0000259" key="2">
    <source>
        <dbReference type="Pfam" id="PF00005"/>
    </source>
</evidence>
<dbReference type="Pfam" id="PF00005">
    <property type="entry name" value="ABC_tran"/>
    <property type="match status" value="1"/>
</dbReference>
<dbReference type="InterPro" id="IPR027417">
    <property type="entry name" value="P-loop_NTPase"/>
</dbReference>
<keyword evidence="1" id="KW-0813">Transport</keyword>
<dbReference type="InterPro" id="IPR003439">
    <property type="entry name" value="ABC_transporter-like_ATP-bd"/>
</dbReference>
<dbReference type="GO" id="GO:0005524">
    <property type="term" value="F:ATP binding"/>
    <property type="evidence" value="ECO:0007669"/>
    <property type="project" value="InterPro"/>
</dbReference>
<dbReference type="PANTHER" id="PTHR42788">
    <property type="entry name" value="TAURINE IMPORT ATP-BINDING PROTEIN-RELATED"/>
    <property type="match status" value="1"/>
</dbReference>
<organism evidence="3">
    <name type="scientific">hydrothermal vent metagenome</name>
    <dbReference type="NCBI Taxonomy" id="652676"/>
    <lineage>
        <taxon>unclassified sequences</taxon>
        <taxon>metagenomes</taxon>
        <taxon>ecological metagenomes</taxon>
    </lineage>
</organism>
<dbReference type="AlphaFoldDB" id="A0A3B0T377"/>
<gene>
    <name evidence="3" type="ORF">MNBD_ACTINO02-856</name>
</gene>
<feature type="domain" description="ABC transporter" evidence="2">
    <location>
        <begin position="31"/>
        <end position="74"/>
    </location>
</feature>
<dbReference type="Gene3D" id="3.40.50.300">
    <property type="entry name" value="P-loop containing nucleotide triphosphate hydrolases"/>
    <property type="match status" value="1"/>
</dbReference>